<keyword evidence="6" id="KW-0963">Cytoplasm</keyword>
<name>A0A6N7XGM5_9FIRM</name>
<evidence type="ECO:0000256" key="3">
    <source>
        <dbReference type="ARBA" id="ARBA00022857"/>
    </source>
</evidence>
<proteinExistence type="inferred from homology"/>
<dbReference type="EMBL" id="VUNA01000002">
    <property type="protein sequence ID" value="MST70054.1"/>
    <property type="molecule type" value="Genomic_DNA"/>
</dbReference>
<dbReference type="HAMAP" id="MF_00361">
    <property type="entry name" value="NAD_kinase"/>
    <property type="match status" value="1"/>
</dbReference>
<dbReference type="GO" id="GO:0019674">
    <property type="term" value="P:NAD+ metabolic process"/>
    <property type="evidence" value="ECO:0007669"/>
    <property type="project" value="InterPro"/>
</dbReference>
<dbReference type="GO" id="GO:0046872">
    <property type="term" value="F:metal ion binding"/>
    <property type="evidence" value="ECO:0007669"/>
    <property type="project" value="UniProtKB-UniRule"/>
</dbReference>
<dbReference type="InterPro" id="IPR016064">
    <property type="entry name" value="NAD/diacylglycerol_kinase_sf"/>
</dbReference>
<comment type="caution">
    <text evidence="7">The sequence shown here is derived from an EMBL/GenBank/DDBJ whole genome shotgun (WGS) entry which is preliminary data.</text>
</comment>
<dbReference type="AlphaFoldDB" id="A0A6N7XGM5"/>
<feature type="binding site" evidence="6">
    <location>
        <position position="156"/>
    </location>
    <ligand>
        <name>NAD(+)</name>
        <dbReference type="ChEBI" id="CHEBI:57540"/>
    </ligand>
</feature>
<feature type="binding site" evidence="6">
    <location>
        <begin position="127"/>
        <end position="128"/>
    </location>
    <ligand>
        <name>NAD(+)</name>
        <dbReference type="ChEBI" id="CHEBI:57540"/>
    </ligand>
</feature>
<keyword evidence="2 6" id="KW-0418">Kinase</keyword>
<feature type="binding site" evidence="6">
    <location>
        <position position="191"/>
    </location>
    <ligand>
        <name>NAD(+)</name>
        <dbReference type="ChEBI" id="CHEBI:57540"/>
    </ligand>
</feature>
<evidence type="ECO:0000256" key="4">
    <source>
        <dbReference type="ARBA" id="ARBA00023027"/>
    </source>
</evidence>
<dbReference type="GO" id="GO:0051287">
    <property type="term" value="F:NAD binding"/>
    <property type="evidence" value="ECO:0007669"/>
    <property type="project" value="UniProtKB-ARBA"/>
</dbReference>
<dbReference type="Pfam" id="PF20143">
    <property type="entry name" value="NAD_kinase_C"/>
    <property type="match status" value="1"/>
</dbReference>
<dbReference type="GO" id="GO:0005524">
    <property type="term" value="F:ATP binding"/>
    <property type="evidence" value="ECO:0007669"/>
    <property type="project" value="UniProtKB-KW"/>
</dbReference>
<feature type="binding site" evidence="6">
    <location>
        <position position="137"/>
    </location>
    <ligand>
        <name>NAD(+)</name>
        <dbReference type="ChEBI" id="CHEBI:57540"/>
    </ligand>
</feature>
<organism evidence="7 8">
    <name type="scientific">Mogibacterium kristiansenii</name>
    <dbReference type="NCBI Taxonomy" id="2606708"/>
    <lineage>
        <taxon>Bacteria</taxon>
        <taxon>Bacillati</taxon>
        <taxon>Bacillota</taxon>
        <taxon>Clostridia</taxon>
        <taxon>Peptostreptococcales</taxon>
        <taxon>Anaerovoracaceae</taxon>
        <taxon>Mogibacterium</taxon>
    </lineage>
</organism>
<comment type="similarity">
    <text evidence="6">Belongs to the NAD kinase family.</text>
</comment>
<reference evidence="7 8" key="1">
    <citation type="submission" date="2019-08" db="EMBL/GenBank/DDBJ databases">
        <title>In-depth cultivation of the pig gut microbiome towards novel bacterial diversity and tailored functional studies.</title>
        <authorList>
            <person name="Wylensek D."/>
            <person name="Hitch T.C.A."/>
            <person name="Clavel T."/>
        </authorList>
    </citation>
    <scope>NUCLEOTIDE SEQUENCE [LARGE SCALE GENOMIC DNA]</scope>
    <source>
        <strain evidence="7 8">WCA-MUC-591-APC-4B</strain>
    </source>
</reference>
<feature type="active site" description="Proton acceptor" evidence="6">
    <location>
        <position position="54"/>
    </location>
</feature>
<dbReference type="PANTHER" id="PTHR20275:SF0">
    <property type="entry name" value="NAD KINASE"/>
    <property type="match status" value="1"/>
</dbReference>
<comment type="subcellular location">
    <subcellularLocation>
        <location evidence="6">Cytoplasm</location>
    </subcellularLocation>
</comment>
<accession>A0A6N7XGM5</accession>
<evidence type="ECO:0000256" key="2">
    <source>
        <dbReference type="ARBA" id="ARBA00022777"/>
    </source>
</evidence>
<dbReference type="InterPro" id="IPR002504">
    <property type="entry name" value="NADK"/>
</dbReference>
<dbReference type="RefSeq" id="WP_154553614.1">
    <property type="nucleotide sequence ID" value="NZ_JAQXUZ010000021.1"/>
</dbReference>
<comment type="caution">
    <text evidence="6">Lacks conserved residue(s) required for the propagation of feature annotation.</text>
</comment>
<keyword evidence="4 6" id="KW-0520">NAD</keyword>
<keyword evidence="6" id="KW-0067">ATP-binding</keyword>
<dbReference type="GO" id="GO:0006741">
    <property type="term" value="P:NADP+ biosynthetic process"/>
    <property type="evidence" value="ECO:0007669"/>
    <property type="project" value="UniProtKB-UniRule"/>
</dbReference>
<keyword evidence="1 6" id="KW-0808">Transferase</keyword>
<dbReference type="InterPro" id="IPR017438">
    <property type="entry name" value="ATP-NAD_kinase_N"/>
</dbReference>
<feature type="binding site" evidence="6">
    <location>
        <position position="59"/>
    </location>
    <ligand>
        <name>NAD(+)</name>
        <dbReference type="ChEBI" id="CHEBI:57540"/>
    </ligand>
</feature>
<evidence type="ECO:0000256" key="5">
    <source>
        <dbReference type="ARBA" id="ARBA00047925"/>
    </source>
</evidence>
<keyword evidence="8" id="KW-1185">Reference proteome</keyword>
<sequence>MKKLDRKKIYIYQNDVPKSYEARQQFTDEVTKRGYTIVDSYDETVGLITCIGGDGTFLRLVHACDFPTSPIIGINTGHLGFFQEILPEDISGFLDSYEKQEYTLQSIWPIDAIIDTVNGTYQLRGVNEIVIRGPHTHLTHLGIEIDGSLVQEFYGDGLLVSTSMGSTAYNYALGGAIIPPQLDALQITPIAPSNTNAYRCFRSSILYPANMTMRMTPIKRSCGDTLEIIVDGFDYLYEEVQKITINRSGAGLHLVRFHDYNYWTKLKSKLL</sequence>
<keyword evidence="3 6" id="KW-0521">NADP</keyword>
<dbReference type="GO" id="GO:0003951">
    <property type="term" value="F:NAD+ kinase activity"/>
    <property type="evidence" value="ECO:0007669"/>
    <property type="project" value="UniProtKB-UniRule"/>
</dbReference>
<comment type="cofactor">
    <cofactor evidence="6">
        <name>a divalent metal cation</name>
        <dbReference type="ChEBI" id="CHEBI:60240"/>
    </cofactor>
</comment>
<evidence type="ECO:0000256" key="1">
    <source>
        <dbReference type="ARBA" id="ARBA00022679"/>
    </source>
</evidence>
<dbReference type="Gene3D" id="3.40.50.10330">
    <property type="entry name" value="Probable inorganic polyphosphate/atp-NAD kinase, domain 1"/>
    <property type="match status" value="1"/>
</dbReference>
<dbReference type="Proteomes" id="UP000469424">
    <property type="component" value="Unassembled WGS sequence"/>
</dbReference>
<evidence type="ECO:0000256" key="6">
    <source>
        <dbReference type="HAMAP-Rule" id="MF_00361"/>
    </source>
</evidence>
<dbReference type="SUPFAM" id="SSF111331">
    <property type="entry name" value="NAD kinase/diacylglycerol kinase-like"/>
    <property type="match status" value="1"/>
</dbReference>
<dbReference type="PANTHER" id="PTHR20275">
    <property type="entry name" value="NAD KINASE"/>
    <property type="match status" value="1"/>
</dbReference>
<keyword evidence="6" id="KW-0547">Nucleotide-binding</keyword>
<dbReference type="Gene3D" id="2.60.200.30">
    <property type="entry name" value="Probable inorganic polyphosphate/atp-NAD kinase, domain 2"/>
    <property type="match status" value="1"/>
</dbReference>
<dbReference type="Pfam" id="PF01513">
    <property type="entry name" value="NAD_kinase"/>
    <property type="match status" value="1"/>
</dbReference>
<feature type="binding site" evidence="6">
    <location>
        <begin position="54"/>
        <end position="55"/>
    </location>
    <ligand>
        <name>NAD(+)</name>
        <dbReference type="ChEBI" id="CHEBI:57540"/>
    </ligand>
</feature>
<dbReference type="GO" id="GO:0005737">
    <property type="term" value="C:cytoplasm"/>
    <property type="evidence" value="ECO:0007669"/>
    <property type="project" value="UniProtKB-SubCell"/>
</dbReference>
<gene>
    <name evidence="6" type="primary">nadK</name>
    <name evidence="7" type="ORF">FYJ65_01660</name>
</gene>
<comment type="catalytic activity">
    <reaction evidence="5 6">
        <text>NAD(+) + ATP = ADP + NADP(+) + H(+)</text>
        <dbReference type="Rhea" id="RHEA:18629"/>
        <dbReference type="ChEBI" id="CHEBI:15378"/>
        <dbReference type="ChEBI" id="CHEBI:30616"/>
        <dbReference type="ChEBI" id="CHEBI:57540"/>
        <dbReference type="ChEBI" id="CHEBI:58349"/>
        <dbReference type="ChEBI" id="CHEBI:456216"/>
        <dbReference type="EC" id="2.7.1.23"/>
    </reaction>
</comment>
<dbReference type="EC" id="2.7.1.23" evidence="6"/>
<dbReference type="InterPro" id="IPR017437">
    <property type="entry name" value="ATP-NAD_kinase_PpnK-typ_C"/>
</dbReference>
<protein>
    <recommendedName>
        <fullName evidence="6">NAD kinase</fullName>
        <ecNumber evidence="6">2.7.1.23</ecNumber>
    </recommendedName>
    <alternativeName>
        <fullName evidence="6">ATP-dependent NAD kinase</fullName>
    </alternativeName>
</protein>
<evidence type="ECO:0000313" key="8">
    <source>
        <dbReference type="Proteomes" id="UP000469424"/>
    </source>
</evidence>
<comment type="function">
    <text evidence="6">Involved in the regulation of the intracellular balance of NAD and NADP, and is a key enzyme in the biosynthesis of NADP. Catalyzes specifically the phosphorylation on 2'-hydroxyl of the adenosine moiety of NAD to yield NADP.</text>
</comment>
<evidence type="ECO:0000313" key="7">
    <source>
        <dbReference type="EMBL" id="MST70054.1"/>
    </source>
</evidence>